<evidence type="ECO:0000259" key="2">
    <source>
        <dbReference type="Pfam" id="PF24968"/>
    </source>
</evidence>
<keyword evidence="4" id="KW-1185">Reference proteome</keyword>
<gene>
    <name evidence="3" type="ORF">AJ79_01559</name>
</gene>
<evidence type="ECO:0000313" key="4">
    <source>
        <dbReference type="Proteomes" id="UP000223968"/>
    </source>
</evidence>
<dbReference type="EMBL" id="PDNB01000015">
    <property type="protein sequence ID" value="PGH16687.1"/>
    <property type="molecule type" value="Genomic_DNA"/>
</dbReference>
<feature type="transmembrane region" description="Helical" evidence="1">
    <location>
        <begin position="53"/>
        <end position="71"/>
    </location>
</feature>
<protein>
    <recommendedName>
        <fullName evidence="2">DUF7770 domain-containing protein</fullName>
    </recommendedName>
</protein>
<proteinExistence type="predicted"/>
<sequence>MKTTGQSTSYFRIKSSSGIKINASEYASYPGEVKWLLRDHTAPRSMVFKRDFIVFRAVTVAHIASLIYSLGRNQFNMLSGDGCGCRWWVYNVICDLARWDYVVSQAPDEIHGAMLFHYHASPNLHRVPTVMVYGIFTPIFVESQITGAPSQQVVKITVNGREQSTPLTEWVPYHPDANGKRRLCNWRYNLLINDPTQP</sequence>
<keyword evidence="1" id="KW-0812">Transmembrane</keyword>
<dbReference type="OrthoDB" id="4184162at2759"/>
<accession>A0A2B7Y7U8</accession>
<name>A0A2B7Y7U8_9EURO</name>
<reference evidence="3 4" key="1">
    <citation type="submission" date="2017-10" db="EMBL/GenBank/DDBJ databases">
        <title>Comparative genomics in systemic dimorphic fungi from Ajellomycetaceae.</title>
        <authorList>
            <person name="Munoz J.F."/>
            <person name="Mcewen J.G."/>
            <person name="Clay O.K."/>
            <person name="Cuomo C.A."/>
        </authorList>
    </citation>
    <scope>NUCLEOTIDE SEQUENCE [LARGE SCALE GENOMIC DNA]</scope>
    <source>
        <strain evidence="3 4">UAMH5409</strain>
    </source>
</reference>
<keyword evidence="1" id="KW-1133">Transmembrane helix</keyword>
<evidence type="ECO:0000313" key="3">
    <source>
        <dbReference type="EMBL" id="PGH16687.1"/>
    </source>
</evidence>
<organism evidence="3 4">
    <name type="scientific">Helicocarpus griseus UAMH5409</name>
    <dbReference type="NCBI Taxonomy" id="1447875"/>
    <lineage>
        <taxon>Eukaryota</taxon>
        <taxon>Fungi</taxon>
        <taxon>Dikarya</taxon>
        <taxon>Ascomycota</taxon>
        <taxon>Pezizomycotina</taxon>
        <taxon>Eurotiomycetes</taxon>
        <taxon>Eurotiomycetidae</taxon>
        <taxon>Onygenales</taxon>
        <taxon>Ajellomycetaceae</taxon>
        <taxon>Helicocarpus</taxon>
    </lineage>
</organism>
<keyword evidence="1" id="KW-0472">Membrane</keyword>
<dbReference type="AlphaFoldDB" id="A0A2B7Y7U8"/>
<dbReference type="Pfam" id="PF24968">
    <property type="entry name" value="DUF7770"/>
    <property type="match status" value="1"/>
</dbReference>
<dbReference type="InterPro" id="IPR056672">
    <property type="entry name" value="DUF7770"/>
</dbReference>
<comment type="caution">
    <text evidence="3">The sequence shown here is derived from an EMBL/GenBank/DDBJ whole genome shotgun (WGS) entry which is preliminary data.</text>
</comment>
<dbReference type="Proteomes" id="UP000223968">
    <property type="component" value="Unassembled WGS sequence"/>
</dbReference>
<feature type="domain" description="DUF7770" evidence="2">
    <location>
        <begin position="10"/>
        <end position="136"/>
    </location>
</feature>
<evidence type="ECO:0000256" key="1">
    <source>
        <dbReference type="SAM" id="Phobius"/>
    </source>
</evidence>
<dbReference type="STRING" id="1447875.A0A2B7Y7U8"/>